<reference evidence="3 4" key="1">
    <citation type="journal article" date="2014" name="Appl. Environ. Microbiol.">
        <title>Comparative Genome Analysis of 'Candidatus Methanoplasma termitum' Indicates a New Mode of Energy Metabolism in the Seventh Order of Methanogens.</title>
        <authorList>
            <person name="Lang K."/>
            <person name="Schuldes J."/>
            <person name="Klingl A."/>
            <person name="Poehlein A."/>
            <person name="Daniel R."/>
            <person name="Brune A."/>
        </authorList>
    </citation>
    <scope>NUCLEOTIDE SEQUENCE [LARGE SCALE GENOMIC DNA]</scope>
    <source>
        <strain evidence="4">Mpt1</strain>
    </source>
</reference>
<dbReference type="PANTHER" id="PTHR42856:SF1">
    <property type="entry name" value="ACYL-COENZYME A THIOESTERASE PAAI"/>
    <property type="match status" value="1"/>
</dbReference>
<name>A0A0A7LC32_9ARCH</name>
<keyword evidence="1" id="KW-0378">Hydrolase</keyword>
<protein>
    <submittedName>
        <fullName evidence="3">Thioesterase superfamily protein</fullName>
    </submittedName>
</protein>
<evidence type="ECO:0000313" key="4">
    <source>
        <dbReference type="Proteomes" id="UP000030787"/>
    </source>
</evidence>
<dbReference type="EMBL" id="CP010070">
    <property type="protein sequence ID" value="AIZ56563.1"/>
    <property type="molecule type" value="Genomic_DNA"/>
</dbReference>
<sequence>MDMETLRRLVDPELYEHLDNLLEMCNTPYAVENGIELVSANKESVWMKKTVTPQDLNSNGVVHGATIFGLMDQTFAVICNMDVRTVGLSCNIIYHRPCFGSVIEAEAKIINRSRSLMTVDVYLWSEGKLISTAACIGFITERPKR</sequence>
<organism evidence="3 4">
    <name type="scientific">Candidatus Methanoplasma termitum</name>
    <dbReference type="NCBI Taxonomy" id="1577791"/>
    <lineage>
        <taxon>Archaea</taxon>
        <taxon>Methanobacteriati</taxon>
        <taxon>Thermoplasmatota</taxon>
        <taxon>Thermoplasmata</taxon>
        <taxon>Methanomassiliicoccales</taxon>
        <taxon>Methanomassiliicoccaceae</taxon>
        <taxon>Candidatus Methanoplasma</taxon>
    </lineage>
</organism>
<accession>A0A0A7LC32</accession>
<dbReference type="PANTHER" id="PTHR42856">
    <property type="entry name" value="ACYL-COENZYME A THIOESTERASE PAAI"/>
    <property type="match status" value="1"/>
</dbReference>
<dbReference type="Pfam" id="PF03061">
    <property type="entry name" value="4HBT"/>
    <property type="match status" value="1"/>
</dbReference>
<evidence type="ECO:0000313" key="3">
    <source>
        <dbReference type="EMBL" id="AIZ56563.1"/>
    </source>
</evidence>
<proteinExistence type="predicted"/>
<dbReference type="Gene3D" id="3.10.129.10">
    <property type="entry name" value="Hotdog Thioesterase"/>
    <property type="match status" value="1"/>
</dbReference>
<dbReference type="Proteomes" id="UP000030787">
    <property type="component" value="Chromosome"/>
</dbReference>
<dbReference type="AlphaFoldDB" id="A0A0A7LC32"/>
<dbReference type="InterPro" id="IPR029069">
    <property type="entry name" value="HotDog_dom_sf"/>
</dbReference>
<evidence type="ECO:0000256" key="1">
    <source>
        <dbReference type="ARBA" id="ARBA00022801"/>
    </source>
</evidence>
<dbReference type="GeneID" id="24818344"/>
<dbReference type="SUPFAM" id="SSF54637">
    <property type="entry name" value="Thioesterase/thiol ester dehydrase-isomerase"/>
    <property type="match status" value="1"/>
</dbReference>
<gene>
    <name evidence="3" type="ORF">Mpt1_c06780</name>
</gene>
<evidence type="ECO:0000259" key="2">
    <source>
        <dbReference type="Pfam" id="PF03061"/>
    </source>
</evidence>
<feature type="domain" description="Thioesterase" evidence="2">
    <location>
        <begin position="59"/>
        <end position="127"/>
    </location>
</feature>
<dbReference type="InterPro" id="IPR006683">
    <property type="entry name" value="Thioestr_dom"/>
</dbReference>
<dbReference type="OrthoDB" id="24516at2157"/>
<dbReference type="InterPro" id="IPR052723">
    <property type="entry name" value="Acyl-CoA_thioesterase_PaaI"/>
</dbReference>
<dbReference type="KEGG" id="mear:Mpt1_c06780"/>
<dbReference type="HOGENOM" id="CLU_089876_11_2_2"/>
<dbReference type="RefSeq" id="WP_048112144.1">
    <property type="nucleotide sequence ID" value="NZ_CP010070.1"/>
</dbReference>
<dbReference type="InterPro" id="IPR003736">
    <property type="entry name" value="PAAI_dom"/>
</dbReference>
<dbReference type="CDD" id="cd03443">
    <property type="entry name" value="PaaI_thioesterase"/>
    <property type="match status" value="1"/>
</dbReference>
<dbReference type="NCBIfam" id="TIGR00369">
    <property type="entry name" value="unchar_dom_1"/>
    <property type="match status" value="1"/>
</dbReference>
<dbReference type="STRING" id="1577791.Mpt1_c06780"/>
<dbReference type="GO" id="GO:0016289">
    <property type="term" value="F:acyl-CoA hydrolase activity"/>
    <property type="evidence" value="ECO:0007669"/>
    <property type="project" value="TreeGrafter"/>
</dbReference>
<keyword evidence="4" id="KW-1185">Reference proteome</keyword>